<dbReference type="InterPro" id="IPR050932">
    <property type="entry name" value="TM2D1-3-like"/>
</dbReference>
<evidence type="ECO:0000256" key="4">
    <source>
        <dbReference type="ARBA" id="ARBA00022989"/>
    </source>
</evidence>
<evidence type="ECO:0000256" key="6">
    <source>
        <dbReference type="ARBA" id="ARBA00023180"/>
    </source>
</evidence>
<evidence type="ECO:0000256" key="2">
    <source>
        <dbReference type="ARBA" id="ARBA00022692"/>
    </source>
</evidence>
<dbReference type="AlphaFoldDB" id="A0A2I2KS57"/>
<evidence type="ECO:0000256" key="5">
    <source>
        <dbReference type="ARBA" id="ARBA00023136"/>
    </source>
</evidence>
<name>A0A2I2KS57_9ACTN</name>
<protein>
    <recommendedName>
        <fullName evidence="9">TM2 domain-containing protein</fullName>
    </recommendedName>
</protein>
<keyword evidence="3" id="KW-0732">Signal</keyword>
<keyword evidence="6" id="KW-0325">Glycoprotein</keyword>
<dbReference type="PANTHER" id="PTHR21016:SF7">
    <property type="entry name" value="TM2 DOMAIN-CONTAINING PROTEIN 3"/>
    <property type="match status" value="1"/>
</dbReference>
<comment type="subcellular location">
    <subcellularLocation>
        <location evidence="1">Membrane</location>
        <topology evidence="1">Multi-pass membrane protein</topology>
    </subcellularLocation>
</comment>
<proteinExistence type="predicted"/>
<evidence type="ECO:0000313" key="11">
    <source>
        <dbReference type="Proteomes" id="UP000234331"/>
    </source>
</evidence>
<dbReference type="PANTHER" id="PTHR21016">
    <property type="entry name" value="BETA-AMYLOID BINDING PROTEIN-RELATED"/>
    <property type="match status" value="1"/>
</dbReference>
<organism evidence="10 11">
    <name type="scientific">Frankia canadensis</name>
    <dbReference type="NCBI Taxonomy" id="1836972"/>
    <lineage>
        <taxon>Bacteria</taxon>
        <taxon>Bacillati</taxon>
        <taxon>Actinomycetota</taxon>
        <taxon>Actinomycetes</taxon>
        <taxon>Frankiales</taxon>
        <taxon>Frankiaceae</taxon>
        <taxon>Frankia</taxon>
    </lineage>
</organism>
<evidence type="ECO:0000313" key="10">
    <source>
        <dbReference type="EMBL" id="SNQ48503.1"/>
    </source>
</evidence>
<feature type="domain" description="TM2" evidence="9">
    <location>
        <begin position="92"/>
        <end position="140"/>
    </location>
</feature>
<feature type="compositionally biased region" description="Gly residues" evidence="7">
    <location>
        <begin position="31"/>
        <end position="55"/>
    </location>
</feature>
<evidence type="ECO:0000256" key="7">
    <source>
        <dbReference type="SAM" id="MobiDB-lite"/>
    </source>
</evidence>
<keyword evidence="11" id="KW-1185">Reference proteome</keyword>
<feature type="transmembrane region" description="Helical" evidence="8">
    <location>
        <begin position="96"/>
        <end position="115"/>
    </location>
</feature>
<evidence type="ECO:0000256" key="1">
    <source>
        <dbReference type="ARBA" id="ARBA00004141"/>
    </source>
</evidence>
<feature type="transmembrane region" description="Helical" evidence="8">
    <location>
        <begin position="121"/>
        <end position="143"/>
    </location>
</feature>
<evidence type="ECO:0000259" key="9">
    <source>
        <dbReference type="Pfam" id="PF05154"/>
    </source>
</evidence>
<sequence length="157" mass="15997">MTSPWQPQDQPQGYQGQAGPADQHGYPQQGWPGGPAGGPGYPGGQPGYGAPGGYPQGPPPGYGAPGGYGGPAPYDASAPFGRHPVTGEAYSDKQKLTAGLLQILLGGVGAGRWYLGNTGIALAQLFTCGGLGVWALIDGIMMLTGNVRDQHGRPLRD</sequence>
<dbReference type="OrthoDB" id="2004788at2"/>
<keyword evidence="2 8" id="KW-0812">Transmembrane</keyword>
<gene>
    <name evidence="10" type="ORF">FRACA_2530004</name>
</gene>
<dbReference type="Proteomes" id="UP000234331">
    <property type="component" value="Unassembled WGS sequence"/>
</dbReference>
<feature type="region of interest" description="Disordered" evidence="7">
    <location>
        <begin position="1"/>
        <end position="87"/>
    </location>
</feature>
<keyword evidence="5 8" id="KW-0472">Membrane</keyword>
<dbReference type="EMBL" id="FZMO01000172">
    <property type="protein sequence ID" value="SNQ48503.1"/>
    <property type="molecule type" value="Genomic_DNA"/>
</dbReference>
<evidence type="ECO:0000256" key="8">
    <source>
        <dbReference type="SAM" id="Phobius"/>
    </source>
</evidence>
<accession>A0A2I2KS57</accession>
<keyword evidence="4 8" id="KW-1133">Transmembrane helix</keyword>
<feature type="compositionally biased region" description="Low complexity" evidence="7">
    <location>
        <begin position="1"/>
        <end position="30"/>
    </location>
</feature>
<reference evidence="10 11" key="1">
    <citation type="submission" date="2017-06" db="EMBL/GenBank/DDBJ databases">
        <authorList>
            <person name="Kim H.J."/>
            <person name="Triplett B.A."/>
        </authorList>
    </citation>
    <scope>NUCLEOTIDE SEQUENCE [LARGE SCALE GENOMIC DNA]</scope>
    <source>
        <strain evidence="10">FRACA_ARgP5</strain>
    </source>
</reference>
<dbReference type="GO" id="GO:0016020">
    <property type="term" value="C:membrane"/>
    <property type="evidence" value="ECO:0007669"/>
    <property type="project" value="UniProtKB-SubCell"/>
</dbReference>
<dbReference type="Pfam" id="PF05154">
    <property type="entry name" value="TM2"/>
    <property type="match status" value="1"/>
</dbReference>
<evidence type="ECO:0000256" key="3">
    <source>
        <dbReference type="ARBA" id="ARBA00022729"/>
    </source>
</evidence>
<dbReference type="InterPro" id="IPR007829">
    <property type="entry name" value="TM2"/>
</dbReference>
<dbReference type="RefSeq" id="WP_101832173.1">
    <property type="nucleotide sequence ID" value="NZ_FZMO01000172.1"/>
</dbReference>